<dbReference type="EMBL" id="BNAF01000008">
    <property type="protein sequence ID" value="GHE39489.1"/>
    <property type="molecule type" value="Genomic_DNA"/>
</dbReference>
<evidence type="ECO:0000313" key="2">
    <source>
        <dbReference type="Proteomes" id="UP000620550"/>
    </source>
</evidence>
<dbReference type="Proteomes" id="UP000620550">
    <property type="component" value="Unassembled WGS sequence"/>
</dbReference>
<dbReference type="InterPro" id="IPR009057">
    <property type="entry name" value="Homeodomain-like_sf"/>
</dbReference>
<proteinExistence type="predicted"/>
<name>A0ABQ3HY56_9SPHI</name>
<accession>A0ABQ3HY56</accession>
<evidence type="ECO:0000313" key="1">
    <source>
        <dbReference type="EMBL" id="GHE39489.1"/>
    </source>
</evidence>
<evidence type="ECO:0008006" key="3">
    <source>
        <dbReference type="Google" id="ProtNLM"/>
    </source>
</evidence>
<dbReference type="RefSeq" id="WP_189626859.1">
    <property type="nucleotide sequence ID" value="NZ_BNAF01000008.1"/>
</dbReference>
<gene>
    <name evidence="1" type="ORF">GCM10017764_23410</name>
</gene>
<protein>
    <recommendedName>
        <fullName evidence="3">TetR family transcriptional regulator</fullName>
    </recommendedName>
</protein>
<sequence>MMTEKKKSFKGGIRNKTRSQEKLIDSIGEILGRMSYADLNMGTVRNIANLNPKLIYLYFENFEGLIDAFLRRKETQKANARTLAKHMSAIPEQVLDEDIFSLLETHFDEIMQDPEWKGLLHWGLSAKNSQVSPLVQQHTATLAVVIEILQKNKKLEENMDPVCYALLAAGMTFIAINSRVEGAKLLGLDLNCANTQKRFKEVVEKILIKDS</sequence>
<keyword evidence="2" id="KW-1185">Reference proteome</keyword>
<dbReference type="Gene3D" id="1.10.357.10">
    <property type="entry name" value="Tetracycline Repressor, domain 2"/>
    <property type="match status" value="1"/>
</dbReference>
<organism evidence="1 2">
    <name type="scientific">Sphingobacterium griseoflavum</name>
    <dbReference type="NCBI Taxonomy" id="1474952"/>
    <lineage>
        <taxon>Bacteria</taxon>
        <taxon>Pseudomonadati</taxon>
        <taxon>Bacteroidota</taxon>
        <taxon>Sphingobacteriia</taxon>
        <taxon>Sphingobacteriales</taxon>
        <taxon>Sphingobacteriaceae</taxon>
        <taxon>Sphingobacterium</taxon>
    </lineage>
</organism>
<dbReference type="SUPFAM" id="SSF46689">
    <property type="entry name" value="Homeodomain-like"/>
    <property type="match status" value="1"/>
</dbReference>
<reference evidence="2" key="1">
    <citation type="journal article" date="2019" name="Int. J. Syst. Evol. Microbiol.">
        <title>The Global Catalogue of Microorganisms (GCM) 10K type strain sequencing project: providing services to taxonomists for standard genome sequencing and annotation.</title>
        <authorList>
            <consortium name="The Broad Institute Genomics Platform"/>
            <consortium name="The Broad Institute Genome Sequencing Center for Infectious Disease"/>
            <person name="Wu L."/>
            <person name="Ma J."/>
        </authorList>
    </citation>
    <scope>NUCLEOTIDE SEQUENCE [LARGE SCALE GENOMIC DNA]</scope>
    <source>
        <strain evidence="2">CGMCC 1.12966</strain>
    </source>
</reference>
<comment type="caution">
    <text evidence="1">The sequence shown here is derived from an EMBL/GenBank/DDBJ whole genome shotgun (WGS) entry which is preliminary data.</text>
</comment>